<dbReference type="Gene3D" id="1.10.10.60">
    <property type="entry name" value="Homeodomain-like"/>
    <property type="match status" value="1"/>
</dbReference>
<dbReference type="SMART" id="SM00342">
    <property type="entry name" value="HTH_ARAC"/>
    <property type="match status" value="1"/>
</dbReference>
<dbReference type="InterPro" id="IPR009057">
    <property type="entry name" value="Homeodomain-like_sf"/>
</dbReference>
<dbReference type="PRINTS" id="PR00032">
    <property type="entry name" value="HTHARAC"/>
</dbReference>
<dbReference type="OrthoDB" id="9806208at2"/>
<keyword evidence="5" id="KW-1185">Reference proteome</keyword>
<gene>
    <name evidence="4" type="ORF">C0V82_20845</name>
</gene>
<organism evidence="4 5">
    <name type="scientific">Niveispirillum cyanobacteriorum</name>
    <dbReference type="NCBI Taxonomy" id="1612173"/>
    <lineage>
        <taxon>Bacteria</taxon>
        <taxon>Pseudomonadati</taxon>
        <taxon>Pseudomonadota</taxon>
        <taxon>Alphaproteobacteria</taxon>
        <taxon>Rhodospirillales</taxon>
        <taxon>Azospirillaceae</taxon>
        <taxon>Niveispirillum</taxon>
    </lineage>
</organism>
<keyword evidence="1" id="KW-0805">Transcription regulation</keyword>
<dbReference type="RefSeq" id="WP_102114290.1">
    <property type="nucleotide sequence ID" value="NZ_BMGN01000010.1"/>
</dbReference>
<evidence type="ECO:0000256" key="2">
    <source>
        <dbReference type="ARBA" id="ARBA00023125"/>
    </source>
</evidence>
<name>A0A2K9NI43_9PROT</name>
<dbReference type="Pfam" id="PF12833">
    <property type="entry name" value="HTH_18"/>
    <property type="match status" value="1"/>
</dbReference>
<dbReference type="KEGG" id="ncb:C0V82_20845"/>
<dbReference type="InterPro" id="IPR020449">
    <property type="entry name" value="Tscrpt_reg_AraC-type_HTH"/>
</dbReference>
<keyword evidence="2" id="KW-0238">DNA-binding</keyword>
<dbReference type="PROSITE" id="PS01124">
    <property type="entry name" value="HTH_ARAC_FAMILY_2"/>
    <property type="match status" value="1"/>
</dbReference>
<accession>A0A2K9NI43</accession>
<evidence type="ECO:0000313" key="5">
    <source>
        <dbReference type="Proteomes" id="UP000234752"/>
    </source>
</evidence>
<dbReference type="AlphaFoldDB" id="A0A2K9NI43"/>
<evidence type="ECO:0000256" key="3">
    <source>
        <dbReference type="ARBA" id="ARBA00023163"/>
    </source>
</evidence>
<dbReference type="GO" id="GO:0003700">
    <property type="term" value="F:DNA-binding transcription factor activity"/>
    <property type="evidence" value="ECO:0007669"/>
    <property type="project" value="InterPro"/>
</dbReference>
<dbReference type="EMBL" id="CP025612">
    <property type="protein sequence ID" value="AUN32758.1"/>
    <property type="molecule type" value="Genomic_DNA"/>
</dbReference>
<dbReference type="PANTHER" id="PTHR46796:SF6">
    <property type="entry name" value="ARAC SUBFAMILY"/>
    <property type="match status" value="1"/>
</dbReference>
<reference evidence="4 5" key="1">
    <citation type="submission" date="2017-12" db="EMBL/GenBank/DDBJ databases">
        <title>Genomes of bacteria within cyanobacterial aggregates.</title>
        <authorList>
            <person name="Cai H."/>
        </authorList>
    </citation>
    <scope>NUCLEOTIDE SEQUENCE [LARGE SCALE GENOMIC DNA]</scope>
    <source>
        <strain evidence="4 5">TH16</strain>
    </source>
</reference>
<sequence>MDAHSFIDFQSDRLPRGIQSLHRIRHDGYVIGRYLLDECADAKLGSPQLTLIQHDGPPFTLRWHPVDQVSAIRHRAKPGQIHLTPPERIIQVSWSGRQPVFIVALDVGFITGPACEGTVEILDSMPAQLDIQDMRTGYILEILKEGLEQSASAGTLTLACVLLVGRLLEIFGSKPGPPAVNGGLGVSRQRRVLSYIAAHLQNDLTLERLAAEVDLSPDHLGRAFRASLGVSPLRCIAQRRLQRAKALLLDPCLSITDIAMALGFATPSHFTSNFHKATGTTPSQWRRDRR</sequence>
<evidence type="ECO:0000313" key="4">
    <source>
        <dbReference type="EMBL" id="AUN32758.1"/>
    </source>
</evidence>
<dbReference type="GO" id="GO:0043565">
    <property type="term" value="F:sequence-specific DNA binding"/>
    <property type="evidence" value="ECO:0007669"/>
    <property type="project" value="InterPro"/>
</dbReference>
<protein>
    <submittedName>
        <fullName evidence="4">Uncharacterized protein</fullName>
    </submittedName>
</protein>
<evidence type="ECO:0000256" key="1">
    <source>
        <dbReference type="ARBA" id="ARBA00023015"/>
    </source>
</evidence>
<proteinExistence type="predicted"/>
<dbReference type="InterPro" id="IPR050204">
    <property type="entry name" value="AraC_XylS_family_regulators"/>
</dbReference>
<dbReference type="Proteomes" id="UP000234752">
    <property type="component" value="Chromosome eg_2"/>
</dbReference>
<dbReference type="SUPFAM" id="SSF46689">
    <property type="entry name" value="Homeodomain-like"/>
    <property type="match status" value="2"/>
</dbReference>
<dbReference type="PANTHER" id="PTHR46796">
    <property type="entry name" value="HTH-TYPE TRANSCRIPTIONAL ACTIVATOR RHAS-RELATED"/>
    <property type="match status" value="1"/>
</dbReference>
<dbReference type="InterPro" id="IPR018060">
    <property type="entry name" value="HTH_AraC"/>
</dbReference>
<keyword evidence="3" id="KW-0804">Transcription</keyword>